<accession>A0AAD2HNH8</accession>
<protein>
    <recommendedName>
        <fullName evidence="1">F-box domain-containing protein</fullName>
    </recommendedName>
</protein>
<name>A0AAD2HNH8_9AGAR</name>
<dbReference type="SUPFAM" id="SSF81383">
    <property type="entry name" value="F-box domain"/>
    <property type="match status" value="1"/>
</dbReference>
<evidence type="ECO:0000313" key="3">
    <source>
        <dbReference type="Proteomes" id="UP001295794"/>
    </source>
</evidence>
<evidence type="ECO:0000313" key="2">
    <source>
        <dbReference type="EMBL" id="CAK5278655.1"/>
    </source>
</evidence>
<dbReference type="EMBL" id="CAVNYO010000424">
    <property type="protein sequence ID" value="CAK5278655.1"/>
    <property type="molecule type" value="Genomic_DNA"/>
</dbReference>
<comment type="caution">
    <text evidence="2">The sequence shown here is derived from an EMBL/GenBank/DDBJ whole genome shotgun (WGS) entry which is preliminary data.</text>
</comment>
<dbReference type="InterPro" id="IPR001810">
    <property type="entry name" value="F-box_dom"/>
</dbReference>
<evidence type="ECO:0000259" key="1">
    <source>
        <dbReference type="Pfam" id="PF12937"/>
    </source>
</evidence>
<organism evidence="2 3">
    <name type="scientific">Mycena citricolor</name>
    <dbReference type="NCBI Taxonomy" id="2018698"/>
    <lineage>
        <taxon>Eukaryota</taxon>
        <taxon>Fungi</taxon>
        <taxon>Dikarya</taxon>
        <taxon>Basidiomycota</taxon>
        <taxon>Agaricomycotina</taxon>
        <taxon>Agaricomycetes</taxon>
        <taxon>Agaricomycetidae</taxon>
        <taxon>Agaricales</taxon>
        <taxon>Marasmiineae</taxon>
        <taxon>Mycenaceae</taxon>
        <taxon>Mycena</taxon>
    </lineage>
</organism>
<reference evidence="2" key="1">
    <citation type="submission" date="2023-11" db="EMBL/GenBank/DDBJ databases">
        <authorList>
            <person name="De Vega J J."/>
            <person name="De Vega J J."/>
        </authorList>
    </citation>
    <scope>NUCLEOTIDE SEQUENCE</scope>
</reference>
<dbReference type="Pfam" id="PF12937">
    <property type="entry name" value="F-box-like"/>
    <property type="match status" value="1"/>
</dbReference>
<proteinExistence type="predicted"/>
<dbReference type="InterPro" id="IPR036047">
    <property type="entry name" value="F-box-like_dom_sf"/>
</dbReference>
<dbReference type="Proteomes" id="UP001295794">
    <property type="component" value="Unassembled WGS sequence"/>
</dbReference>
<sequence length="387" mass="43298">MLLPPELTDQIIQLLDSPSDLLTCSLVCRTWVPASRGSHPTLGTLALKGDDFPGYIALVGSPHQTLTGAVRSLHLSSCNAPEIETLVRAARFPNVRHVGLRACQGPTDGWSWDLAPFEMATILDLNALEFMTIRSYLELLKLFPALATLHLKSILLIELLKHNGEEDIVPPFRLELDELVLDFLPNIHWARWLAAPGTTVNTRAVTVRTADYNKSGGYVHLMQYLSKLDGHLQFLSLVSNLPAAITTFPSSALRSLHIGATIFVGYATGETLADGQISGIRTGPRVISMLESMDEAPLEILCLGVKIIFDYPSLESRVSGTTTVANLMQTIRESRFIRRLRRLEIRGVWHSEWMRVEFEQRLRQEKIDPDIERLLVFVSDDIEWPQS</sequence>
<keyword evidence="3" id="KW-1185">Reference proteome</keyword>
<gene>
    <name evidence="2" type="ORF">MYCIT1_LOCUS28137</name>
</gene>
<dbReference type="AlphaFoldDB" id="A0AAD2HNH8"/>
<dbReference type="SUPFAM" id="SSF52047">
    <property type="entry name" value="RNI-like"/>
    <property type="match status" value="1"/>
</dbReference>
<dbReference type="Gene3D" id="1.20.1280.50">
    <property type="match status" value="1"/>
</dbReference>
<feature type="domain" description="F-box" evidence="1">
    <location>
        <begin position="3"/>
        <end position="31"/>
    </location>
</feature>